<proteinExistence type="predicted"/>
<dbReference type="EMBL" id="VVZX01000003">
    <property type="protein sequence ID" value="KAA5276193.1"/>
    <property type="molecule type" value="Genomic_DNA"/>
</dbReference>
<dbReference type="Proteomes" id="UP000291917">
    <property type="component" value="Unassembled WGS sequence"/>
</dbReference>
<dbReference type="InterPro" id="IPR010982">
    <property type="entry name" value="Lambda_DNA-bd_dom_sf"/>
</dbReference>
<name>A0A4Q5H9P9_9BACE</name>
<reference evidence="2 5" key="1">
    <citation type="journal article" date="2019" name="Nat. Med.">
        <title>A library of human gut bacterial isolates paired with longitudinal multiomics data enables mechanistic microbiome research.</title>
        <authorList>
            <person name="Poyet M."/>
            <person name="Groussin M."/>
            <person name="Gibbons S.M."/>
            <person name="Avila-Pacheco J."/>
            <person name="Jiang X."/>
            <person name="Kearney S.M."/>
            <person name="Perrotta A.R."/>
            <person name="Berdy B."/>
            <person name="Zhao S."/>
            <person name="Lieberman T.D."/>
            <person name="Swanson P.K."/>
            <person name="Smith M."/>
            <person name="Roesemann S."/>
            <person name="Alexander J.E."/>
            <person name="Rich S.A."/>
            <person name="Livny J."/>
            <person name="Vlamakis H."/>
            <person name="Clish C."/>
            <person name="Bullock K."/>
            <person name="Deik A."/>
            <person name="Scott J."/>
            <person name="Pierce K.A."/>
            <person name="Xavier R.J."/>
            <person name="Alm E.J."/>
        </authorList>
    </citation>
    <scope>NUCLEOTIDE SEQUENCE [LARGE SCALE GENOMIC DNA]</scope>
    <source>
        <strain evidence="2 5">BIOML-A1</strain>
    </source>
</reference>
<feature type="domain" description="HTH cro/C1-type" evidence="1">
    <location>
        <begin position="7"/>
        <end position="63"/>
    </location>
</feature>
<dbReference type="AlphaFoldDB" id="A0A4Q5H9P9"/>
<protein>
    <submittedName>
        <fullName evidence="2">Helix-turn-helix transcriptional regulator</fullName>
    </submittedName>
    <submittedName>
        <fullName evidence="3">XRE family transcriptional regulator</fullName>
    </submittedName>
</protein>
<keyword evidence="5" id="KW-1185">Reference proteome</keyword>
<dbReference type="CDD" id="cd00093">
    <property type="entry name" value="HTH_XRE"/>
    <property type="match status" value="1"/>
</dbReference>
<dbReference type="Gene3D" id="1.10.260.40">
    <property type="entry name" value="lambda repressor-like DNA-binding domains"/>
    <property type="match status" value="1"/>
</dbReference>
<reference evidence="3 4" key="2">
    <citation type="journal article" date="2019" name="Science, e1252229">
        <title>Invertible promoters mediate bacterial phase variation, antibiotic resistance, and host adaptation in the gut.</title>
        <authorList>
            <person name="Jiang X."/>
            <person name="Hall A.B."/>
            <person name="Arthur T.D."/>
            <person name="Plichta D.R."/>
            <person name="Covington C.T."/>
            <person name="Poyet M."/>
            <person name="Crothers J."/>
            <person name="Moses P.L."/>
            <person name="Tolonen A.C."/>
            <person name="Vlamakis H."/>
            <person name="Alm E.J."/>
            <person name="Xavier R.J."/>
        </authorList>
    </citation>
    <scope>NUCLEOTIDE SEQUENCE [LARGE SCALE GENOMIC DNA]</scope>
    <source>
        <strain evidence="4">bj_0095</strain>
        <strain evidence="3">Bj_0095</strain>
    </source>
</reference>
<sequence length="129" mass="14721">MSDSERIKRLEEYTGLSLNKLAATIGIKSPQTFYDIKNGKHGISKDLAERIKAKYLNINISWLLSGEGEMTTPSIVQNNENGHNINGHSVKVEQKTDIEKMLDTIKECHELLRKKDEQIDRLLTLLENK</sequence>
<evidence type="ECO:0000313" key="5">
    <source>
        <dbReference type="Proteomes" id="UP000335496"/>
    </source>
</evidence>
<dbReference type="GO" id="GO:0003677">
    <property type="term" value="F:DNA binding"/>
    <property type="evidence" value="ECO:0007669"/>
    <property type="project" value="InterPro"/>
</dbReference>
<comment type="caution">
    <text evidence="3">The sequence shown here is derived from an EMBL/GenBank/DDBJ whole genome shotgun (WGS) entry which is preliminary data.</text>
</comment>
<evidence type="ECO:0000313" key="3">
    <source>
        <dbReference type="EMBL" id="RYT77447.1"/>
    </source>
</evidence>
<dbReference type="EMBL" id="RCXL01000003">
    <property type="protein sequence ID" value="RYT77447.1"/>
    <property type="molecule type" value="Genomic_DNA"/>
</dbReference>
<gene>
    <name evidence="3" type="ORF">EAJ03_02570</name>
    <name evidence="2" type="ORF">F2Z23_02575</name>
</gene>
<evidence type="ECO:0000313" key="4">
    <source>
        <dbReference type="Proteomes" id="UP000291917"/>
    </source>
</evidence>
<dbReference type="Proteomes" id="UP000335496">
    <property type="component" value="Unassembled WGS sequence"/>
</dbReference>
<dbReference type="SUPFAM" id="SSF47413">
    <property type="entry name" value="lambda repressor-like DNA-binding domains"/>
    <property type="match status" value="1"/>
</dbReference>
<dbReference type="PROSITE" id="PS50943">
    <property type="entry name" value="HTH_CROC1"/>
    <property type="match status" value="1"/>
</dbReference>
<organism evidence="3 4">
    <name type="scientific">Bacteroides eggerthii</name>
    <dbReference type="NCBI Taxonomy" id="28111"/>
    <lineage>
        <taxon>Bacteria</taxon>
        <taxon>Pseudomonadati</taxon>
        <taxon>Bacteroidota</taxon>
        <taxon>Bacteroidia</taxon>
        <taxon>Bacteroidales</taxon>
        <taxon>Bacteroidaceae</taxon>
        <taxon>Bacteroides</taxon>
    </lineage>
</organism>
<evidence type="ECO:0000313" key="2">
    <source>
        <dbReference type="EMBL" id="KAA5276193.1"/>
    </source>
</evidence>
<evidence type="ECO:0000259" key="1">
    <source>
        <dbReference type="PROSITE" id="PS50943"/>
    </source>
</evidence>
<dbReference type="RefSeq" id="WP_130088845.1">
    <property type="nucleotide sequence ID" value="NZ_RCXL01000003.1"/>
</dbReference>
<accession>A0A4Q5H9P9</accession>
<dbReference type="InterPro" id="IPR001387">
    <property type="entry name" value="Cro/C1-type_HTH"/>
</dbReference>